<name>A0A2W5T5K7_9BACT</name>
<comment type="similarity">
    <text evidence="1">Belongs to the ClpX chaperone family.</text>
</comment>
<reference evidence="3 4" key="1">
    <citation type="submission" date="2017-08" db="EMBL/GenBank/DDBJ databases">
        <title>Infants hospitalized years apart are colonized by the same room-sourced microbial strains.</title>
        <authorList>
            <person name="Brooks B."/>
            <person name="Olm M.R."/>
            <person name="Firek B.A."/>
            <person name="Baker R."/>
            <person name="Thomas B.C."/>
            <person name="Morowitz M.J."/>
            <person name="Banfield J.F."/>
        </authorList>
    </citation>
    <scope>NUCLEOTIDE SEQUENCE [LARGE SCALE GENOMIC DNA]</scope>
    <source>
        <strain evidence="3">S2_003_000_R2_14</strain>
    </source>
</reference>
<dbReference type="GO" id="GO:0006457">
    <property type="term" value="P:protein folding"/>
    <property type="evidence" value="ECO:0007669"/>
    <property type="project" value="UniProtKB-UniRule"/>
</dbReference>
<keyword evidence="1" id="KW-0479">Metal-binding</keyword>
<dbReference type="EMBL" id="QFQP01000016">
    <property type="protein sequence ID" value="PZR10760.1"/>
    <property type="molecule type" value="Genomic_DNA"/>
</dbReference>
<dbReference type="InterPro" id="IPR059188">
    <property type="entry name" value="Znf_CLPX-like"/>
</dbReference>
<evidence type="ECO:0000313" key="3">
    <source>
        <dbReference type="EMBL" id="PZR10760.1"/>
    </source>
</evidence>
<dbReference type="SMART" id="SM00994">
    <property type="entry name" value="zf-C4_ClpX"/>
    <property type="match status" value="1"/>
</dbReference>
<evidence type="ECO:0000256" key="1">
    <source>
        <dbReference type="PROSITE-ProRule" id="PRU01250"/>
    </source>
</evidence>
<gene>
    <name evidence="3" type="ORF">DI536_18970</name>
</gene>
<dbReference type="Pfam" id="PF06689">
    <property type="entry name" value="zf-C4_ClpX"/>
    <property type="match status" value="1"/>
</dbReference>
<protein>
    <recommendedName>
        <fullName evidence="2">ClpX-type ZB domain-containing protein</fullName>
    </recommendedName>
</protein>
<comment type="caution">
    <text evidence="3">The sequence shown here is derived from an EMBL/GenBank/DDBJ whole genome shotgun (WGS) entry which is preliminary data.</text>
</comment>
<accession>A0A2W5T5K7</accession>
<dbReference type="PROSITE" id="PS51902">
    <property type="entry name" value="CLPX_ZB"/>
    <property type="match status" value="1"/>
</dbReference>
<feature type="binding site" evidence="1">
    <location>
        <position position="93"/>
    </location>
    <ligand>
        <name>Zn(2+)</name>
        <dbReference type="ChEBI" id="CHEBI:29105"/>
    </ligand>
</feature>
<keyword evidence="1" id="KW-0862">Zinc</keyword>
<organism evidence="3 4">
    <name type="scientific">Archangium gephyra</name>
    <dbReference type="NCBI Taxonomy" id="48"/>
    <lineage>
        <taxon>Bacteria</taxon>
        <taxon>Pseudomonadati</taxon>
        <taxon>Myxococcota</taxon>
        <taxon>Myxococcia</taxon>
        <taxon>Myxococcales</taxon>
        <taxon>Cystobacterineae</taxon>
        <taxon>Archangiaceae</taxon>
        <taxon>Archangium</taxon>
    </lineage>
</organism>
<dbReference type="AlphaFoldDB" id="A0A2W5T5K7"/>
<dbReference type="GO" id="GO:0051082">
    <property type="term" value="F:unfolded protein binding"/>
    <property type="evidence" value="ECO:0007669"/>
    <property type="project" value="UniProtKB-UniRule"/>
</dbReference>
<sequence length="315" mass="34434">MSEIRSLLANAQAAELRGDKEEAAKLLREAASYYRDRQQLRRAAQMLRQARRVEGLPEDEPDESVFGFEPPEDKVLVEQREPRLADPNADAWCSFCCRPKAEVGPLVGGPTGSFICEGCLSVSQSLLPAGQQREAHVQEPATWKITALTHQLPSQRRATQRLTRLRARLTLVIGPTGSGKSAWLATLGNVRVLDGSAPMTLTDEPTFIVVTAEPPPAAIVLQGEHGPEPIHDTATLAKALPHLDRKLIEQIDAVFPFETPTRDSLRELAHAIASVRHLALPETAFTQLTELAHRSGRGAHELIALLARIPTGSYA</sequence>
<feature type="domain" description="ClpX-type ZB" evidence="2">
    <location>
        <begin position="81"/>
        <end position="135"/>
    </location>
</feature>
<dbReference type="SUPFAM" id="SSF52540">
    <property type="entry name" value="P-loop containing nucleoside triphosphate hydrolases"/>
    <property type="match status" value="1"/>
</dbReference>
<dbReference type="GO" id="GO:0046983">
    <property type="term" value="F:protein dimerization activity"/>
    <property type="evidence" value="ECO:0007669"/>
    <property type="project" value="UniProtKB-UniRule"/>
</dbReference>
<dbReference type="InterPro" id="IPR038366">
    <property type="entry name" value="Znf_CppX_C4_sf"/>
</dbReference>
<keyword evidence="1" id="KW-0143">Chaperone</keyword>
<evidence type="ECO:0000259" key="2">
    <source>
        <dbReference type="PROSITE" id="PS51902"/>
    </source>
</evidence>
<feature type="binding site" evidence="1">
    <location>
        <position position="119"/>
    </location>
    <ligand>
        <name>Zn(2+)</name>
        <dbReference type="ChEBI" id="CHEBI:29105"/>
    </ligand>
</feature>
<dbReference type="Gene3D" id="6.20.220.10">
    <property type="entry name" value="ClpX chaperone, C4-type zinc finger domain"/>
    <property type="match status" value="1"/>
</dbReference>
<proteinExistence type="inferred from homology"/>
<dbReference type="Proteomes" id="UP000249061">
    <property type="component" value="Unassembled WGS sequence"/>
</dbReference>
<feature type="binding site" evidence="1">
    <location>
        <position position="116"/>
    </location>
    <ligand>
        <name>Zn(2+)</name>
        <dbReference type="ChEBI" id="CHEBI:29105"/>
    </ligand>
</feature>
<feature type="binding site" evidence="1">
    <location>
        <position position="96"/>
    </location>
    <ligand>
        <name>Zn(2+)</name>
        <dbReference type="ChEBI" id="CHEBI:29105"/>
    </ligand>
</feature>
<evidence type="ECO:0000313" key="4">
    <source>
        <dbReference type="Proteomes" id="UP000249061"/>
    </source>
</evidence>
<dbReference type="InterPro" id="IPR010603">
    <property type="entry name" value="Znf_CppX_C4"/>
</dbReference>
<dbReference type="InterPro" id="IPR027417">
    <property type="entry name" value="P-loop_NTPase"/>
</dbReference>
<dbReference type="GO" id="GO:0008270">
    <property type="term" value="F:zinc ion binding"/>
    <property type="evidence" value="ECO:0007669"/>
    <property type="project" value="UniProtKB-UniRule"/>
</dbReference>